<sequence>MILIVKDILGSNTALSTDAGGVLFTEIHKALSGKQDIKLDFRDVEVMSSAFLNVAIGQLYHAFGPDELNEHLKIVNLPVEDRALLKKVIDRAKEYFSDQKAFDQRMNDLYGDN</sequence>
<proteinExistence type="predicted"/>
<reference evidence="3" key="1">
    <citation type="journal article" date="2019" name="Int. J. Syst. Evol. Microbiol.">
        <title>The Global Catalogue of Microorganisms (GCM) 10K type strain sequencing project: providing services to taxonomists for standard genome sequencing and annotation.</title>
        <authorList>
            <consortium name="The Broad Institute Genomics Platform"/>
            <consortium name="The Broad Institute Genome Sequencing Center for Infectious Disease"/>
            <person name="Wu L."/>
            <person name="Ma J."/>
        </authorList>
    </citation>
    <scope>NUCLEOTIDE SEQUENCE [LARGE SCALE GENOMIC DNA]</scope>
    <source>
        <strain evidence="3">CCUG 63418</strain>
    </source>
</reference>
<dbReference type="EMBL" id="JBHTHU010000001">
    <property type="protein sequence ID" value="MFD0749207.1"/>
    <property type="molecule type" value="Genomic_DNA"/>
</dbReference>
<keyword evidence="3" id="KW-1185">Reference proteome</keyword>
<evidence type="ECO:0000313" key="2">
    <source>
        <dbReference type="EMBL" id="MFD0749207.1"/>
    </source>
</evidence>
<evidence type="ECO:0000259" key="1">
    <source>
        <dbReference type="Pfam" id="PF14213"/>
    </source>
</evidence>
<dbReference type="Proteomes" id="UP001596958">
    <property type="component" value="Unassembled WGS sequence"/>
</dbReference>
<dbReference type="InterPro" id="IPR025474">
    <property type="entry name" value="DUF4325"/>
</dbReference>
<gene>
    <name evidence="2" type="ORF">ACFQZS_03575</name>
</gene>
<evidence type="ECO:0000313" key="3">
    <source>
        <dbReference type="Proteomes" id="UP001596958"/>
    </source>
</evidence>
<comment type="caution">
    <text evidence="2">The sequence shown here is derived from an EMBL/GenBank/DDBJ whole genome shotgun (WGS) entry which is preliminary data.</text>
</comment>
<dbReference type="RefSeq" id="WP_377097364.1">
    <property type="nucleotide sequence ID" value="NZ_JBHTHU010000001.1"/>
</dbReference>
<dbReference type="Pfam" id="PF14213">
    <property type="entry name" value="DUF4325"/>
    <property type="match status" value="1"/>
</dbReference>
<name>A0ABW2YSB2_9SPHI</name>
<organism evidence="2 3">
    <name type="scientific">Mucilaginibacter calamicampi</name>
    <dbReference type="NCBI Taxonomy" id="1302352"/>
    <lineage>
        <taxon>Bacteria</taxon>
        <taxon>Pseudomonadati</taxon>
        <taxon>Bacteroidota</taxon>
        <taxon>Sphingobacteriia</taxon>
        <taxon>Sphingobacteriales</taxon>
        <taxon>Sphingobacteriaceae</taxon>
        <taxon>Mucilaginibacter</taxon>
    </lineage>
</organism>
<feature type="domain" description="DUF4325" evidence="1">
    <location>
        <begin position="20"/>
        <end position="77"/>
    </location>
</feature>
<protein>
    <submittedName>
        <fullName evidence="2">STAS-like domain-containing protein</fullName>
    </submittedName>
</protein>
<accession>A0ABW2YSB2</accession>